<evidence type="ECO:0000313" key="1">
    <source>
        <dbReference type="EMBL" id="TKH43432.1"/>
    </source>
</evidence>
<evidence type="ECO:0000313" key="2">
    <source>
        <dbReference type="Proteomes" id="UP000308114"/>
    </source>
</evidence>
<name>A0A4U2PUP9_9BACL</name>
<accession>A0A4U2PUP9</accession>
<comment type="caution">
    <text evidence="1">The sequence shown here is derived from an EMBL/GenBank/DDBJ whole genome shotgun (WGS) entry which is preliminary data.</text>
</comment>
<proteinExistence type="predicted"/>
<dbReference type="EMBL" id="PNXQ01000013">
    <property type="protein sequence ID" value="TKH43432.1"/>
    <property type="molecule type" value="Genomic_DNA"/>
</dbReference>
<protein>
    <submittedName>
        <fullName evidence="1">Uncharacterized protein</fullName>
    </submittedName>
</protein>
<dbReference type="AlphaFoldDB" id="A0A4U2PUP9"/>
<organism evidence="1 2">
    <name type="scientific">Paenibacillus terrae</name>
    <dbReference type="NCBI Taxonomy" id="159743"/>
    <lineage>
        <taxon>Bacteria</taxon>
        <taxon>Bacillati</taxon>
        <taxon>Bacillota</taxon>
        <taxon>Bacilli</taxon>
        <taxon>Bacillales</taxon>
        <taxon>Paenibacillaceae</taxon>
        <taxon>Paenibacillus</taxon>
    </lineage>
</organism>
<reference evidence="1 2" key="1">
    <citation type="submission" date="2018-01" db="EMBL/GenBank/DDBJ databases">
        <title>Bacillales members from the olive rhizosphere are effective biological control agents against Verticillium dahliae.</title>
        <authorList>
            <person name="Gomez-Lama C."/>
            <person name="Legarda G."/>
            <person name="Ruano-Rosa D."/>
            <person name="Pizarro-Tobias P."/>
            <person name="Valverde-Corredor A."/>
            <person name="Niqui J.L."/>
            <person name="Trivino J.C."/>
            <person name="Roca A."/>
            <person name="Mercado-Blanco J."/>
        </authorList>
    </citation>
    <scope>NUCLEOTIDE SEQUENCE [LARGE SCALE GENOMIC DNA]</scope>
    <source>
        <strain evidence="1 2">PIC167</strain>
    </source>
</reference>
<gene>
    <name evidence="1" type="ORF">C1I60_14140</name>
</gene>
<sequence>MKIKIIKTFRTKGMWFVAGEEHEARRLSDQWHDFTTPFQVVSGQKSGHSVPFKHAMILPDELRPTQRQYDELKRMSEDALTKATASQKILNEITAVIGEHDGSLVDAVLRLVQDKAELLQTIERHTDEQLNSEKLLQRIRELETIANGRSEMLKSFAFKLIPYVSENDTDPNTALDRILSELEDRRIAQQPVPLPQDVVDALDSLKSSRHNAAQIIRLALDGNNAPQESQSLYQFVSTRTGLNELIYALVYGYTAVAEQDEAAAMLESVTTLVQKWYHSPATDNGVEVLSQQICDFIRERETAAGKAVTI</sequence>
<dbReference type="Proteomes" id="UP000308114">
    <property type="component" value="Unassembled WGS sequence"/>
</dbReference>